<dbReference type="InterPro" id="IPR004613">
    <property type="entry name" value="RNase_J"/>
</dbReference>
<evidence type="ECO:0000256" key="2">
    <source>
        <dbReference type="ARBA" id="ARBA00022722"/>
    </source>
</evidence>
<dbReference type="PROSITE" id="PS01292">
    <property type="entry name" value="UPF0036"/>
    <property type="match status" value="1"/>
</dbReference>
<keyword evidence="8 9" id="KW-0694">RNA-binding</keyword>
<feature type="active site" description="Proton acceptor" evidence="10">
    <location>
        <position position="368"/>
    </location>
</feature>
<evidence type="ECO:0000256" key="3">
    <source>
        <dbReference type="ARBA" id="ARBA00022723"/>
    </source>
</evidence>
<comment type="caution">
    <text evidence="14">The sequence shown here is derived from an EMBL/GenBank/DDBJ whole genome shotgun (WGS) entry which is preliminary data.</text>
</comment>
<dbReference type="GO" id="GO:0004521">
    <property type="term" value="F:RNA endonuclease activity"/>
    <property type="evidence" value="ECO:0007669"/>
    <property type="project" value="UniProtKB-UniRule"/>
</dbReference>
<dbReference type="Proteomes" id="UP000886891">
    <property type="component" value="Unassembled WGS sequence"/>
</dbReference>
<name>A0A9D1NAT4_9FIRM</name>
<evidence type="ECO:0000256" key="7">
    <source>
        <dbReference type="ARBA" id="ARBA00022839"/>
    </source>
</evidence>
<evidence type="ECO:0000259" key="13">
    <source>
        <dbReference type="SMART" id="SM00849"/>
    </source>
</evidence>
<organism evidence="14 15">
    <name type="scientific">Candidatus Stercoripulliclostridium merdipullorum</name>
    <dbReference type="NCBI Taxonomy" id="2840952"/>
    <lineage>
        <taxon>Bacteria</taxon>
        <taxon>Bacillati</taxon>
        <taxon>Bacillota</taxon>
        <taxon>Clostridia</taxon>
        <taxon>Eubacteriales</taxon>
        <taxon>Candidatus Stercoripulliclostridium</taxon>
    </lineage>
</organism>
<feature type="binding site" evidence="12">
    <location>
        <position position="75"/>
    </location>
    <ligand>
        <name>Zn(2+)</name>
        <dbReference type="ChEBI" id="CHEBI:29105"/>
        <label>1</label>
        <note>catalytic</note>
    </ligand>
</feature>
<dbReference type="GO" id="GO:0004534">
    <property type="term" value="F:5'-3' RNA exonuclease activity"/>
    <property type="evidence" value="ECO:0007669"/>
    <property type="project" value="UniProtKB-UniRule"/>
</dbReference>
<keyword evidence="4 9" id="KW-0255">Endonuclease</keyword>
<gene>
    <name evidence="9" type="primary">rnj</name>
    <name evidence="14" type="ORF">IAB14_01050</name>
</gene>
<accession>A0A9D1NAT4</accession>
<evidence type="ECO:0000313" key="15">
    <source>
        <dbReference type="Proteomes" id="UP000886891"/>
    </source>
</evidence>
<dbReference type="NCBIfam" id="TIGR00649">
    <property type="entry name" value="MG423"/>
    <property type="match status" value="1"/>
</dbReference>
<feature type="active site" description="Proton donor" evidence="10">
    <location>
        <position position="194"/>
    </location>
</feature>
<feature type="binding site" evidence="12">
    <location>
        <position position="77"/>
    </location>
    <ligand>
        <name>Zn(2+)</name>
        <dbReference type="ChEBI" id="CHEBI:29105"/>
        <label>1</label>
        <note>catalytic</note>
    </ligand>
</feature>
<evidence type="ECO:0000256" key="5">
    <source>
        <dbReference type="ARBA" id="ARBA00022801"/>
    </source>
</evidence>
<feature type="binding site" evidence="12">
    <location>
        <position position="50"/>
    </location>
    <ligand>
        <name>Ca(2+)</name>
        <dbReference type="ChEBI" id="CHEBI:29108"/>
    </ligand>
</feature>
<feature type="binding site" evidence="12">
    <location>
        <position position="78"/>
    </location>
    <ligand>
        <name>Zn(2+)</name>
        <dbReference type="ChEBI" id="CHEBI:29105"/>
        <label>2</label>
        <note>catalytic</note>
    </ligand>
</feature>
<dbReference type="InterPro" id="IPR030854">
    <property type="entry name" value="RNase_J_bac"/>
</dbReference>
<evidence type="ECO:0000256" key="8">
    <source>
        <dbReference type="ARBA" id="ARBA00022884"/>
    </source>
</evidence>
<dbReference type="GO" id="GO:0003723">
    <property type="term" value="F:RNA binding"/>
    <property type="evidence" value="ECO:0007669"/>
    <property type="project" value="UniProtKB-UniRule"/>
</dbReference>
<dbReference type="EC" id="3.1.-.-" evidence="9"/>
<dbReference type="GO" id="GO:0008270">
    <property type="term" value="F:zinc ion binding"/>
    <property type="evidence" value="ECO:0007669"/>
    <property type="project" value="InterPro"/>
</dbReference>
<feature type="domain" description="Metallo-beta-lactamase" evidence="13">
    <location>
        <begin position="19"/>
        <end position="214"/>
    </location>
</feature>
<dbReference type="GO" id="GO:0006364">
    <property type="term" value="P:rRNA processing"/>
    <property type="evidence" value="ECO:0007669"/>
    <property type="project" value="UniProtKB-UniRule"/>
</dbReference>
<dbReference type="InterPro" id="IPR011108">
    <property type="entry name" value="RMMBL"/>
</dbReference>
<dbReference type="InterPro" id="IPR041636">
    <property type="entry name" value="RNase_J_C"/>
</dbReference>
<feature type="binding site" evidence="12">
    <location>
        <position position="140"/>
    </location>
    <ligand>
        <name>Zn(2+)</name>
        <dbReference type="ChEBI" id="CHEBI:29105"/>
        <label>1</label>
        <note>catalytic</note>
    </ligand>
</feature>
<dbReference type="InterPro" id="IPR001587">
    <property type="entry name" value="RNase_J_CS"/>
</dbReference>
<protein>
    <recommendedName>
        <fullName evidence="9">Ribonuclease J</fullName>
        <shortName evidence="9">RNase J</shortName>
        <ecNumber evidence="9">3.1.-.-</ecNumber>
    </recommendedName>
</protein>
<dbReference type="SUPFAM" id="SSF56281">
    <property type="entry name" value="Metallo-hydrolase/oxidoreductase"/>
    <property type="match status" value="1"/>
</dbReference>
<proteinExistence type="inferred from homology"/>
<comment type="cofactor">
    <cofactor evidence="12">
        <name>Zn(2+)</name>
        <dbReference type="ChEBI" id="CHEBI:29105"/>
    </cofactor>
    <text evidence="12">Binds 2 Zn(2+) ions per subunit. It is not clear if Zn(2+) or Mg(2+) is physiologically important.</text>
</comment>
<comment type="subcellular location">
    <subcellularLocation>
        <location evidence="9">Cytoplasm</location>
    </subcellularLocation>
</comment>
<evidence type="ECO:0000256" key="6">
    <source>
        <dbReference type="ARBA" id="ARBA00022833"/>
    </source>
</evidence>
<feature type="binding site" evidence="12">
    <location>
        <position position="48"/>
    </location>
    <ligand>
        <name>Ca(2+)</name>
        <dbReference type="ChEBI" id="CHEBI:29108"/>
    </ligand>
</feature>
<dbReference type="Gene3D" id="3.10.20.580">
    <property type="match status" value="1"/>
</dbReference>
<evidence type="ECO:0000256" key="1">
    <source>
        <dbReference type="ARBA" id="ARBA00022490"/>
    </source>
</evidence>
<dbReference type="EMBL" id="DVOH01000011">
    <property type="protein sequence ID" value="HIU99683.1"/>
    <property type="molecule type" value="Genomic_DNA"/>
</dbReference>
<dbReference type="Gene3D" id="3.40.50.10710">
    <property type="entry name" value="Metallo-hydrolase/oxidoreductase"/>
    <property type="match status" value="1"/>
</dbReference>
<dbReference type="PIRSF" id="PIRSF004803">
    <property type="entry name" value="RnjA"/>
    <property type="match status" value="1"/>
</dbReference>
<feature type="binding site" evidence="12">
    <location>
        <position position="73"/>
    </location>
    <ligand>
        <name>Zn(2+)</name>
        <dbReference type="ChEBI" id="CHEBI:29105"/>
        <label>1</label>
        <note>catalytic</note>
    </ligand>
</feature>
<feature type="binding site" evidence="12">
    <location>
        <position position="390"/>
    </location>
    <ligand>
        <name>Zn(2+)</name>
        <dbReference type="ChEBI" id="CHEBI:29105"/>
        <label>2</label>
        <note>catalytic</note>
    </ligand>
</feature>
<comment type="function">
    <text evidence="9">An RNase that has 5'-3' exonuclease and possibly endonuclease activity. Involved in maturation of rRNA and in some organisms also mRNA maturation and/or decay.</text>
</comment>
<evidence type="ECO:0000256" key="11">
    <source>
        <dbReference type="PIRSR" id="PIRSR004803-2"/>
    </source>
</evidence>
<keyword evidence="7 9" id="KW-0269">Exonuclease</keyword>
<dbReference type="Pfam" id="PF00753">
    <property type="entry name" value="Lactamase_B"/>
    <property type="match status" value="1"/>
</dbReference>
<comment type="subunit">
    <text evidence="9">Homodimer, may be a subunit of the RNA degradosome.</text>
</comment>
<keyword evidence="6 12" id="KW-0862">Zinc</keyword>
<evidence type="ECO:0000256" key="4">
    <source>
        <dbReference type="ARBA" id="ARBA00022759"/>
    </source>
</evidence>
<feature type="binding site" evidence="12">
    <location>
        <position position="443"/>
    </location>
    <ligand>
        <name>Ca(2+)</name>
        <dbReference type="ChEBI" id="CHEBI:29108"/>
    </ligand>
</feature>
<comment type="cofactor">
    <cofactor evidence="12">
        <name>Ca(2+)</name>
        <dbReference type="ChEBI" id="CHEBI:29108"/>
    </cofactor>
    <text evidence="12">Binds 1 Ca(2+) cation per subunit. Seen in 1 crystal structure, it is not clear if it is physiologically important.</text>
</comment>
<dbReference type="HAMAP" id="MF_01491">
    <property type="entry name" value="RNase_J_bact"/>
    <property type="match status" value="1"/>
</dbReference>
<dbReference type="InterPro" id="IPR055132">
    <property type="entry name" value="RNase_J_b_CASP"/>
</dbReference>
<reference evidence="14" key="2">
    <citation type="journal article" date="2021" name="PeerJ">
        <title>Extensive microbial diversity within the chicken gut microbiome revealed by metagenomics and culture.</title>
        <authorList>
            <person name="Gilroy R."/>
            <person name="Ravi A."/>
            <person name="Getino M."/>
            <person name="Pursley I."/>
            <person name="Horton D.L."/>
            <person name="Alikhan N.F."/>
            <person name="Baker D."/>
            <person name="Gharbi K."/>
            <person name="Hall N."/>
            <person name="Watson M."/>
            <person name="Adriaenssens E.M."/>
            <person name="Foster-Nyarko E."/>
            <person name="Jarju S."/>
            <person name="Secka A."/>
            <person name="Antonio M."/>
            <person name="Oren A."/>
            <person name="Chaudhuri R.R."/>
            <person name="La Ragione R."/>
            <person name="Hildebrand F."/>
            <person name="Pallen M.J."/>
        </authorList>
    </citation>
    <scope>NUCLEOTIDE SEQUENCE</scope>
    <source>
        <strain evidence="14">23406</strain>
    </source>
</reference>
<dbReference type="CDD" id="cd07714">
    <property type="entry name" value="RNaseJ_MBL-fold"/>
    <property type="match status" value="1"/>
</dbReference>
<keyword evidence="5 9" id="KW-0378">Hydrolase</keyword>
<evidence type="ECO:0000256" key="10">
    <source>
        <dbReference type="PIRSR" id="PIRSR004803-1"/>
    </source>
</evidence>
<keyword evidence="12" id="KW-0106">Calcium</keyword>
<keyword evidence="9" id="KW-0698">rRNA processing</keyword>
<dbReference type="SMART" id="SM00849">
    <property type="entry name" value="Lactamase_B"/>
    <property type="match status" value="1"/>
</dbReference>
<dbReference type="Pfam" id="PF07521">
    <property type="entry name" value="RMMBL"/>
    <property type="match status" value="1"/>
</dbReference>
<dbReference type="AlphaFoldDB" id="A0A9D1NAT4"/>
<dbReference type="InterPro" id="IPR042173">
    <property type="entry name" value="RNase_J_2"/>
</dbReference>
<evidence type="ECO:0000256" key="9">
    <source>
        <dbReference type="HAMAP-Rule" id="MF_01491"/>
    </source>
</evidence>
<dbReference type="Pfam" id="PF22505">
    <property type="entry name" value="RNase_J_b_CASP"/>
    <property type="match status" value="1"/>
</dbReference>
<keyword evidence="1 9" id="KW-0963">Cytoplasm</keyword>
<feature type="binding site" evidence="9 11">
    <location>
        <begin position="364"/>
        <end position="368"/>
    </location>
    <ligand>
        <name>substrate</name>
    </ligand>
</feature>
<evidence type="ECO:0000313" key="14">
    <source>
        <dbReference type="EMBL" id="HIU99683.1"/>
    </source>
</evidence>
<dbReference type="GO" id="GO:0005737">
    <property type="term" value="C:cytoplasm"/>
    <property type="evidence" value="ECO:0007669"/>
    <property type="project" value="UniProtKB-SubCell"/>
</dbReference>
<dbReference type="Gene3D" id="3.60.15.10">
    <property type="entry name" value="Ribonuclease Z/Hydroxyacylglutathione hydrolase-like"/>
    <property type="match status" value="1"/>
</dbReference>
<dbReference type="Pfam" id="PF17770">
    <property type="entry name" value="RNase_J_C"/>
    <property type="match status" value="1"/>
</dbReference>
<keyword evidence="3 12" id="KW-0479">Metal-binding</keyword>
<keyword evidence="2 9" id="KW-0540">Nuclease</keyword>
<dbReference type="PANTHER" id="PTHR43694">
    <property type="entry name" value="RIBONUCLEASE J"/>
    <property type="match status" value="1"/>
</dbReference>
<reference evidence="14" key="1">
    <citation type="submission" date="2020-10" db="EMBL/GenBank/DDBJ databases">
        <authorList>
            <person name="Gilroy R."/>
        </authorList>
    </citation>
    <scope>NUCLEOTIDE SEQUENCE</scope>
    <source>
        <strain evidence="14">23406</strain>
    </source>
</reference>
<dbReference type="InterPro" id="IPR001279">
    <property type="entry name" value="Metallo-B-lactamas"/>
</dbReference>
<comment type="similarity">
    <text evidence="9">Belongs to the metallo-beta-lactamase superfamily. RNA-metabolizing metallo-beta-lactamase-like family. Bacterial RNase J subfamily.</text>
</comment>
<sequence length="550" mass="60957">MSKKSKLKLIFLGGVGEIGKNMYALEYGDHILVVDSGMSFPDSELMPGIDYVIPDYNYLVANKSKIRGIVLTHGHEDHIGALPFLLKEIEAPLYGSNLTLALVEHKLKEHKIRGVKTYVAKDREAFTIGCFRVEFVRVTHSIAGAFALSIETPQGVVFFTGDFKIDHTPVDGKTIDLARIAEIGTRGVLLMLQDSTNVERDGFSMSERRVGQSLENIFSQNMHKRLIIATFASNIHRVQQIINCALKYNRKIAFSGRSMINIAEIAAKIKELNYPADSVVDIEKIGGIPYDRLCIISTGTQGEQDSALARMAQDDFKRVTISSTDTVVLSSSPIPGNEKGIYKVINNLCRKGADVIYQSLTDVHVSGHACREELKMMMALVKPKYFIPIHGEYRHLKQHAELGMRMGIPKANILIPELGNVIEVSKAGLKKLEPVRAGSVMLDGSAASDNVDMVVRDRLQLAEDGFVVAIVIVSATGEPTVTPNIIMRGISVPDNVYDDMKDTIVNRLRDGSYRELDGAELNRTVRKLLAKILFNRLKKRPMIVPVIVEN</sequence>
<feature type="binding site" evidence="12">
    <location>
        <position position="162"/>
    </location>
    <ligand>
        <name>Zn(2+)</name>
        <dbReference type="ChEBI" id="CHEBI:29105"/>
        <label>1</label>
        <note>catalytic</note>
    </ligand>
</feature>
<dbReference type="PANTHER" id="PTHR43694:SF1">
    <property type="entry name" value="RIBONUCLEASE J"/>
    <property type="match status" value="1"/>
</dbReference>
<dbReference type="InterPro" id="IPR036866">
    <property type="entry name" value="RibonucZ/Hydroxyglut_hydro"/>
</dbReference>
<feature type="binding site" evidence="11">
    <location>
        <begin position="232"/>
        <end position="234"/>
    </location>
    <ligand>
        <name>substrate</name>
    </ligand>
</feature>
<evidence type="ECO:0000256" key="12">
    <source>
        <dbReference type="PIRSR" id="PIRSR004803-3"/>
    </source>
</evidence>